<keyword evidence="3" id="KW-1185">Reference proteome</keyword>
<feature type="compositionally biased region" description="Polar residues" evidence="1">
    <location>
        <begin position="409"/>
        <end position="419"/>
    </location>
</feature>
<dbReference type="PANTHER" id="PTHR15670">
    <property type="entry name" value="RHO GTPASE ACTIVATING PROTEIN 11A"/>
    <property type="match status" value="1"/>
</dbReference>
<dbReference type="InterPro" id="IPR042869">
    <property type="entry name" value="ARHGAP11A/B"/>
</dbReference>
<dbReference type="GO" id="GO:0005096">
    <property type="term" value="F:GTPase activator activity"/>
    <property type="evidence" value="ECO:0007669"/>
    <property type="project" value="TreeGrafter"/>
</dbReference>
<reference evidence="4" key="1">
    <citation type="submission" date="2025-08" db="UniProtKB">
        <authorList>
            <consortium name="RefSeq"/>
        </authorList>
    </citation>
    <scope>IDENTIFICATION</scope>
    <source>
        <tissue evidence="4">Entire body</tissue>
    </source>
</reference>
<dbReference type="KEGG" id="apln:108738964"/>
<feature type="region of interest" description="Disordered" evidence="1">
    <location>
        <begin position="284"/>
        <end position="329"/>
    </location>
</feature>
<feature type="compositionally biased region" description="Polar residues" evidence="1">
    <location>
        <begin position="358"/>
        <end position="394"/>
    </location>
</feature>
<dbReference type="InterPro" id="IPR008936">
    <property type="entry name" value="Rho_GTPase_activation_prot"/>
</dbReference>
<dbReference type="Pfam" id="PF00620">
    <property type="entry name" value="RhoGAP"/>
    <property type="match status" value="1"/>
</dbReference>
<dbReference type="RefSeq" id="XP_018328100.1">
    <property type="nucleotide sequence ID" value="XM_018472598.2"/>
</dbReference>
<feature type="compositionally biased region" description="Polar residues" evidence="1">
    <location>
        <begin position="453"/>
        <end position="466"/>
    </location>
</feature>
<dbReference type="GO" id="GO:0007165">
    <property type="term" value="P:signal transduction"/>
    <property type="evidence" value="ECO:0007669"/>
    <property type="project" value="InterPro"/>
</dbReference>
<organism evidence="3 4">
    <name type="scientific">Agrilus planipennis</name>
    <name type="common">Emerald ash borer</name>
    <name type="synonym">Agrilus marcopoli</name>
    <dbReference type="NCBI Taxonomy" id="224129"/>
    <lineage>
        <taxon>Eukaryota</taxon>
        <taxon>Metazoa</taxon>
        <taxon>Ecdysozoa</taxon>
        <taxon>Arthropoda</taxon>
        <taxon>Hexapoda</taxon>
        <taxon>Insecta</taxon>
        <taxon>Pterygota</taxon>
        <taxon>Neoptera</taxon>
        <taxon>Endopterygota</taxon>
        <taxon>Coleoptera</taxon>
        <taxon>Polyphaga</taxon>
        <taxon>Elateriformia</taxon>
        <taxon>Buprestoidea</taxon>
        <taxon>Buprestidae</taxon>
        <taxon>Agrilinae</taxon>
        <taxon>Agrilus</taxon>
    </lineage>
</organism>
<dbReference type="Gene3D" id="1.10.555.10">
    <property type="entry name" value="Rho GTPase activation protein"/>
    <property type="match status" value="1"/>
</dbReference>
<evidence type="ECO:0000259" key="2">
    <source>
        <dbReference type="PROSITE" id="PS50238"/>
    </source>
</evidence>
<dbReference type="InParanoid" id="A0A1W4X6Y3"/>
<dbReference type="PROSITE" id="PS50238">
    <property type="entry name" value="RHOGAP"/>
    <property type="match status" value="1"/>
</dbReference>
<dbReference type="PANTHER" id="PTHR15670:SF4">
    <property type="entry name" value="RHO GTPASE-ACTIVATING PROTEIN 11A"/>
    <property type="match status" value="1"/>
</dbReference>
<name>A0A1W4X6Y3_AGRPL</name>
<dbReference type="SUPFAM" id="SSF48350">
    <property type="entry name" value="GTPase activation domain, GAP"/>
    <property type="match status" value="1"/>
</dbReference>
<dbReference type="SMART" id="SM00324">
    <property type="entry name" value="RhoGAP"/>
    <property type="match status" value="1"/>
</dbReference>
<dbReference type="STRING" id="224129.A0A1W4X6Y3"/>
<feature type="region of interest" description="Disordered" evidence="1">
    <location>
        <begin position="442"/>
        <end position="470"/>
    </location>
</feature>
<evidence type="ECO:0000313" key="3">
    <source>
        <dbReference type="Proteomes" id="UP000192223"/>
    </source>
</evidence>
<proteinExistence type="predicted"/>
<dbReference type="Proteomes" id="UP000192223">
    <property type="component" value="Unplaced"/>
</dbReference>
<gene>
    <name evidence="4" type="primary">LOC108738964</name>
</gene>
<accession>A0A1W4X6Y3</accession>
<dbReference type="AlphaFoldDB" id="A0A1W4X6Y3"/>
<dbReference type="OrthoDB" id="410651at2759"/>
<protein>
    <submittedName>
        <fullName evidence="4">Rho GTPase-activating protein 11A-like</fullName>
    </submittedName>
</protein>
<feature type="region of interest" description="Disordered" evidence="1">
    <location>
        <begin position="357"/>
        <end position="419"/>
    </location>
</feature>
<dbReference type="InterPro" id="IPR000198">
    <property type="entry name" value="RhoGAP_dom"/>
</dbReference>
<evidence type="ECO:0000256" key="1">
    <source>
        <dbReference type="SAM" id="MobiDB-lite"/>
    </source>
</evidence>
<evidence type="ECO:0000313" key="4">
    <source>
        <dbReference type="RefSeq" id="XP_018328100.1"/>
    </source>
</evidence>
<sequence>MFMNDVNKKEEIRNAVIEELRSFGIKYRPKKSRQNVQEQRRGNRVFGISLHLLPMQTVTLESGQQLTVPKLLHKLCSYTLTMIETEGLFRKEGSKARQNEIKLLLNAGCTLSDEHHVIDIACLLKTFFRELPDPLFPHNFHDLFLRCTISQENTLKSALLGCLLLPTEHLNTLAYFMQFLQYVTEFSYANKMDANNLAIVFGPTLMPLDNKATSQTTQLQMSKVCLLFKLLIENSIHIGVLPESVVDRIALSSSSLNSLTEEDSANSKKKRRRRSGSLTRMFNGLIKMVGGNGKPSEEPTEEKEISPNLLQTPKVTKSAKKRKLESTGISHKKKKEVLDSLPQNSILCTPYTPCKTPVSRNPNPKNESPVPSTQKSITPTTKLTLSKNRKSQWNLVKKQKSKKDLITPSLASSHNSGTKSLLDLNWPSVSFKKSKKRNSCIASSKNIHDDNNQTETSTDSSEIDANSDSKLEVDRKPDFIEVPRTEYEEIKNRISTIEKGLNMELEALESVVKNTNIHGIAKVQTEYEKILTSSGNLSPTTDQLARRLSKELKIRRSSEHKVMRSPSARKIGSLRRRSRELDLKDKNNRVKVARTKTWHDENLQTAKRVSLRRGKPNTVLSGLPQNIPDITKTNAPQTSTMITRQLRSHTYDTNRNSIVQIHAPKHQRSSLNLNACDRSPRHSHVRRSLNIESTQNRSKNLSEKWMSAEGFFRTLKTPTGGKGLDSCRASIARLRSQNAGMVMAKAKLFDHLSESDDSQKALQQIPVNNKIQAGKKIGSVRVTEKPRTLRYSSPRKRACKAVHSNINNSSDKENRFITTEGVLQDNLSKNVPIIKKSLTKKSPKRLAHAVSCHDIRKTPLKVVAPSELNC</sequence>
<dbReference type="GeneID" id="108738964"/>
<feature type="domain" description="Rho-GAP" evidence="2">
    <location>
        <begin position="58"/>
        <end position="239"/>
    </location>
</feature>